<evidence type="ECO:0000313" key="4">
    <source>
        <dbReference type="RefSeq" id="XP_018322912.1"/>
    </source>
</evidence>
<name>A0A1W4WR06_AGRPL</name>
<accession>A0A1W4WR06</accession>
<proteinExistence type="predicted"/>
<dbReference type="InParanoid" id="A0A1W4WR06"/>
<dbReference type="GO" id="GO:0019432">
    <property type="term" value="P:triglyceride biosynthetic process"/>
    <property type="evidence" value="ECO:0007669"/>
    <property type="project" value="TreeGrafter"/>
</dbReference>
<dbReference type="GeneID" id="108735448"/>
<dbReference type="InterPro" id="IPR009721">
    <property type="entry name" value="O-acyltransferase_WSD1_C"/>
</dbReference>
<dbReference type="AlphaFoldDB" id="A0A1W4WR06"/>
<feature type="transmembrane region" description="Helical" evidence="1">
    <location>
        <begin position="339"/>
        <end position="361"/>
    </location>
</feature>
<dbReference type="GO" id="GO:0005886">
    <property type="term" value="C:plasma membrane"/>
    <property type="evidence" value="ECO:0007669"/>
    <property type="project" value="TreeGrafter"/>
</dbReference>
<dbReference type="PANTHER" id="PTHR31650">
    <property type="entry name" value="O-ACYLTRANSFERASE (WSD1-LIKE) FAMILY PROTEIN"/>
    <property type="match status" value="1"/>
</dbReference>
<evidence type="ECO:0000313" key="3">
    <source>
        <dbReference type="Proteomes" id="UP000192223"/>
    </source>
</evidence>
<dbReference type="KEGG" id="apln:108735448"/>
<sequence>MDDDVSLSDLSITVILFLIAVFLTPLFIIIRLAVKVCNKTWLAAVSVLYPEVEFVKTTTIRSLIDTPRNQGIVAVLLEINGPPNIEYVRRHVQEVVNRRTKTGELAFPRLRHCLVTKCGYYAWKRTNFEINNNLMIAPSTFRGRTLTELNLQVHFQEYVSDVVSKYLPSSTSPWQVVVIPAGENQHCILLRIHHVLLSEGLNIADLLPLIPPVRQAGVHELPSAFVNVFKKPRYILELKERLQEDLTNRWNEFIYNHDPFENPELFKRNQGISEFICLTLVTIMSVYKECRKGFPLVKNDVLSKLKYARNVFNRETLKREINFYTFIKACIMTLNPFNICVRVISFWINLLSLFIVLPRLAERELMAIHSCITLQYCGYPNTLTNFLYSYIPLFYKSSKEIAYNFGLLVKYPKLLLKLLLSDIETIPIIPPSGRKVVAWSEPVKTEYITQVAKSLNRNETEILLATASASIARYCNQAGLQHPEEVPITARNVNSNLMFLSGNNMKVEDWFNGQLCFQLPVLKSNDEIALVENLKRITDNLTATINQQPITYLLTLLQTKYGFITNSLPASFLRILLKYLSRRYTISVTEITSSYPNTKQKTIWGEEVTSAIYWRPPQANITISLCFNQYDDHIILGVMCDAQLMPNHPLLARDFPEYVRDVADLVGSFH</sequence>
<evidence type="ECO:0000259" key="2">
    <source>
        <dbReference type="Pfam" id="PF06974"/>
    </source>
</evidence>
<dbReference type="InterPro" id="IPR045034">
    <property type="entry name" value="O-acyltransferase_WSD1-like"/>
</dbReference>
<reference evidence="4" key="1">
    <citation type="submission" date="2025-08" db="UniProtKB">
        <authorList>
            <consortium name="RefSeq"/>
        </authorList>
    </citation>
    <scope>IDENTIFICATION</scope>
    <source>
        <tissue evidence="4">Entire body</tissue>
    </source>
</reference>
<keyword evidence="1" id="KW-0472">Membrane</keyword>
<feature type="domain" description="O-acyltransferase WSD1 C-terminal" evidence="2">
    <location>
        <begin position="515"/>
        <end position="657"/>
    </location>
</feature>
<evidence type="ECO:0000256" key="1">
    <source>
        <dbReference type="SAM" id="Phobius"/>
    </source>
</evidence>
<dbReference type="FunCoup" id="A0A1W4WR06">
    <property type="interactions" value="15"/>
</dbReference>
<dbReference type="OrthoDB" id="8196708at2759"/>
<dbReference type="Proteomes" id="UP000192223">
    <property type="component" value="Unplaced"/>
</dbReference>
<keyword evidence="3" id="KW-1185">Reference proteome</keyword>
<dbReference type="Pfam" id="PF06974">
    <property type="entry name" value="WS_DGAT_C"/>
    <property type="match status" value="1"/>
</dbReference>
<gene>
    <name evidence="4" type="primary">LOC108735448</name>
</gene>
<organism evidence="3 4">
    <name type="scientific">Agrilus planipennis</name>
    <name type="common">Emerald ash borer</name>
    <name type="synonym">Agrilus marcopoli</name>
    <dbReference type="NCBI Taxonomy" id="224129"/>
    <lineage>
        <taxon>Eukaryota</taxon>
        <taxon>Metazoa</taxon>
        <taxon>Ecdysozoa</taxon>
        <taxon>Arthropoda</taxon>
        <taxon>Hexapoda</taxon>
        <taxon>Insecta</taxon>
        <taxon>Pterygota</taxon>
        <taxon>Neoptera</taxon>
        <taxon>Endopterygota</taxon>
        <taxon>Coleoptera</taxon>
        <taxon>Polyphaga</taxon>
        <taxon>Elateriformia</taxon>
        <taxon>Buprestoidea</taxon>
        <taxon>Buprestidae</taxon>
        <taxon>Agrilinae</taxon>
        <taxon>Agrilus</taxon>
    </lineage>
</organism>
<dbReference type="RefSeq" id="XP_018322912.1">
    <property type="nucleotide sequence ID" value="XM_018467410.1"/>
</dbReference>
<protein>
    <submittedName>
        <fullName evidence="4">Uncharacterized protein LOC108735448 isoform X1</fullName>
    </submittedName>
</protein>
<keyword evidence="1" id="KW-0812">Transmembrane</keyword>
<dbReference type="PANTHER" id="PTHR31650:SF23">
    <property type="entry name" value="GH11223P"/>
    <property type="match status" value="1"/>
</dbReference>
<keyword evidence="1" id="KW-1133">Transmembrane helix</keyword>
<dbReference type="GO" id="GO:0008374">
    <property type="term" value="F:O-acyltransferase activity"/>
    <property type="evidence" value="ECO:0007669"/>
    <property type="project" value="InterPro"/>
</dbReference>
<feature type="transmembrane region" description="Helical" evidence="1">
    <location>
        <begin position="12"/>
        <end position="34"/>
    </location>
</feature>